<keyword evidence="3" id="KW-1185">Reference proteome</keyword>
<dbReference type="PANTHER" id="PTHR34989:SF1">
    <property type="entry name" value="PROTEIN HDED"/>
    <property type="match status" value="1"/>
</dbReference>
<dbReference type="STRING" id="1348853.LK12_01960"/>
<feature type="transmembrane region" description="Helical" evidence="1">
    <location>
        <begin position="35"/>
        <end position="55"/>
    </location>
</feature>
<dbReference type="Pfam" id="PF03729">
    <property type="entry name" value="DUF308"/>
    <property type="match status" value="2"/>
</dbReference>
<sequence>MFKLPRHNANWFLLRGVLAIAFGIVALLLPGTAVLAAALVFAAFTFADGLFSTITGIRGARHHTERWGWFIFNGVVGLAVGVLFVIWPLMSTMAYAFLLVAFMAAFYLATGIGQIAAAIRLRKDIRNEWVLGFLGVTGLILAAALIYLLWTSPALTLLAVAWLIGAYALVSGVLLIALSFRLRRRD</sequence>
<accession>A0A0B1ZWT7</accession>
<evidence type="ECO:0000313" key="2">
    <source>
        <dbReference type="EMBL" id="KHK93643.1"/>
    </source>
</evidence>
<keyword evidence="1" id="KW-0472">Membrane</keyword>
<feature type="transmembrane region" description="Helical" evidence="1">
    <location>
        <begin position="129"/>
        <end position="150"/>
    </location>
</feature>
<dbReference type="AlphaFoldDB" id="A0A0B1ZWT7"/>
<organism evidence="2 3">
    <name type="scientific">Novosphingobium malaysiense</name>
    <dbReference type="NCBI Taxonomy" id="1348853"/>
    <lineage>
        <taxon>Bacteria</taxon>
        <taxon>Pseudomonadati</taxon>
        <taxon>Pseudomonadota</taxon>
        <taxon>Alphaproteobacteria</taxon>
        <taxon>Sphingomonadales</taxon>
        <taxon>Sphingomonadaceae</taxon>
        <taxon>Novosphingobium</taxon>
    </lineage>
</organism>
<gene>
    <name evidence="2" type="ORF">LK12_01960</name>
</gene>
<protein>
    <recommendedName>
        <fullName evidence="4">HdeD family acid-resistance protein</fullName>
    </recommendedName>
</protein>
<keyword evidence="1" id="KW-0812">Transmembrane</keyword>
<keyword evidence="1" id="KW-1133">Transmembrane helix</keyword>
<dbReference type="InterPro" id="IPR005325">
    <property type="entry name" value="DUF308_memb"/>
</dbReference>
<feature type="transmembrane region" description="Helical" evidence="1">
    <location>
        <begin position="93"/>
        <end position="117"/>
    </location>
</feature>
<dbReference type="InterPro" id="IPR052712">
    <property type="entry name" value="Acid_resist_chaperone_HdeD"/>
</dbReference>
<dbReference type="Proteomes" id="UP000031057">
    <property type="component" value="Unassembled WGS sequence"/>
</dbReference>
<feature type="transmembrane region" description="Helical" evidence="1">
    <location>
        <begin position="156"/>
        <end position="180"/>
    </location>
</feature>
<evidence type="ECO:0000256" key="1">
    <source>
        <dbReference type="SAM" id="Phobius"/>
    </source>
</evidence>
<dbReference type="PANTHER" id="PTHR34989">
    <property type="entry name" value="PROTEIN HDED"/>
    <property type="match status" value="1"/>
</dbReference>
<evidence type="ECO:0000313" key="3">
    <source>
        <dbReference type="Proteomes" id="UP000031057"/>
    </source>
</evidence>
<feature type="transmembrane region" description="Helical" evidence="1">
    <location>
        <begin position="12"/>
        <end position="29"/>
    </location>
</feature>
<name>A0A0B1ZWT7_9SPHN</name>
<proteinExistence type="predicted"/>
<evidence type="ECO:0008006" key="4">
    <source>
        <dbReference type="Google" id="ProtNLM"/>
    </source>
</evidence>
<reference evidence="2 3" key="1">
    <citation type="submission" date="2014-10" db="EMBL/GenBank/DDBJ databases">
        <title>Genome sequence of Novosphingobium malaysiense MUSC 273(T).</title>
        <authorList>
            <person name="Lee L.-H."/>
        </authorList>
    </citation>
    <scope>NUCLEOTIDE SEQUENCE [LARGE SCALE GENOMIC DNA]</scope>
    <source>
        <strain evidence="2 3">MUSC 273</strain>
    </source>
</reference>
<comment type="caution">
    <text evidence="2">The sequence shown here is derived from an EMBL/GenBank/DDBJ whole genome shotgun (WGS) entry which is preliminary data.</text>
</comment>
<dbReference type="GO" id="GO:0005886">
    <property type="term" value="C:plasma membrane"/>
    <property type="evidence" value="ECO:0007669"/>
    <property type="project" value="TreeGrafter"/>
</dbReference>
<feature type="transmembrane region" description="Helical" evidence="1">
    <location>
        <begin position="67"/>
        <end position="87"/>
    </location>
</feature>
<dbReference type="EMBL" id="JTDI01000001">
    <property type="protein sequence ID" value="KHK93643.1"/>
    <property type="molecule type" value="Genomic_DNA"/>
</dbReference>